<evidence type="ECO:0000256" key="1">
    <source>
        <dbReference type="SAM" id="Phobius"/>
    </source>
</evidence>
<gene>
    <name evidence="2" type="ORF">US53_C0029G0012</name>
</gene>
<evidence type="ECO:0000313" key="3">
    <source>
        <dbReference type="Proteomes" id="UP000034591"/>
    </source>
</evidence>
<comment type="caution">
    <text evidence="2">The sequence shown here is derived from an EMBL/GenBank/DDBJ whole genome shotgun (WGS) entry which is preliminary data.</text>
</comment>
<feature type="transmembrane region" description="Helical" evidence="1">
    <location>
        <begin position="51"/>
        <end position="70"/>
    </location>
</feature>
<keyword evidence="1" id="KW-0472">Membrane</keyword>
<accession>A0A0G0H1E2</accession>
<sequence length="139" mass="15592">MDKKVVTTGILAGLAMLIVGIVLNWLWGVLFPSIALEYINPALFRPWSDPLMSLFFLYPFVLGFVLAWVWDKTKKLFEAKSEFERACKFGGAYWVIAGIPGMLITYSSFQVSLLMVLAWTISGFVEAVVAGFIFVKKNP</sequence>
<organism evidence="2 3">
    <name type="scientific">Candidatus Woesebacteria bacterium GW2011_GWA1_37_7</name>
    <dbReference type="NCBI Taxonomy" id="1618545"/>
    <lineage>
        <taxon>Bacteria</taxon>
        <taxon>Candidatus Woeseibacteriota</taxon>
    </lineage>
</organism>
<proteinExistence type="predicted"/>
<keyword evidence="1" id="KW-1133">Transmembrane helix</keyword>
<keyword evidence="1" id="KW-0812">Transmembrane</keyword>
<feature type="transmembrane region" description="Helical" evidence="1">
    <location>
        <begin position="91"/>
        <end position="109"/>
    </location>
</feature>
<feature type="transmembrane region" description="Helical" evidence="1">
    <location>
        <begin position="12"/>
        <end position="31"/>
    </location>
</feature>
<evidence type="ECO:0000313" key="2">
    <source>
        <dbReference type="EMBL" id="KKQ37063.1"/>
    </source>
</evidence>
<dbReference type="EMBL" id="LBTI01000029">
    <property type="protein sequence ID" value="KKQ37063.1"/>
    <property type="molecule type" value="Genomic_DNA"/>
</dbReference>
<dbReference type="AlphaFoldDB" id="A0A0G0H1E2"/>
<protein>
    <submittedName>
        <fullName evidence="2">Uncharacterized protein</fullName>
    </submittedName>
</protein>
<name>A0A0G0H1E2_9BACT</name>
<dbReference type="STRING" id="1618545.US53_C0029G0012"/>
<feature type="transmembrane region" description="Helical" evidence="1">
    <location>
        <begin position="115"/>
        <end position="135"/>
    </location>
</feature>
<dbReference type="Proteomes" id="UP000034591">
    <property type="component" value="Unassembled WGS sequence"/>
</dbReference>
<reference evidence="2 3" key="1">
    <citation type="journal article" date="2015" name="Nature">
        <title>rRNA introns, odd ribosomes, and small enigmatic genomes across a large radiation of phyla.</title>
        <authorList>
            <person name="Brown C.T."/>
            <person name="Hug L.A."/>
            <person name="Thomas B.C."/>
            <person name="Sharon I."/>
            <person name="Castelle C.J."/>
            <person name="Singh A."/>
            <person name="Wilkins M.J."/>
            <person name="Williams K.H."/>
            <person name="Banfield J.F."/>
        </authorList>
    </citation>
    <scope>NUCLEOTIDE SEQUENCE [LARGE SCALE GENOMIC DNA]</scope>
</reference>